<sequence length="159" mass="18601">MELESQMLNLPPEGPSKQLKQEQPNNVTELETGELAGVMSRVNKFWDTPFETTTTEEINQTVDNFLTELKPLRTRIDDKVKLYEFQLKDLPVTSKQIKEVNEGIKDRLEMVREVQSKFDTLLVKLEAVRKENNLLKKDDLLDEVKNLWEKFYSETVVEV</sequence>
<evidence type="ECO:0000313" key="2">
    <source>
        <dbReference type="EMBL" id="OGF33312.1"/>
    </source>
</evidence>
<dbReference type="AlphaFoldDB" id="A0A1F5T331"/>
<gene>
    <name evidence="2" type="ORF">A2478_01240</name>
</gene>
<organism evidence="2 3">
    <name type="scientific">Candidatus Falkowbacteria bacterium RIFOXYC2_FULL_36_12</name>
    <dbReference type="NCBI Taxonomy" id="1798002"/>
    <lineage>
        <taxon>Bacteria</taxon>
        <taxon>Candidatus Falkowiibacteriota</taxon>
    </lineage>
</organism>
<reference evidence="2 3" key="1">
    <citation type="journal article" date="2016" name="Nat. Commun.">
        <title>Thousands of microbial genomes shed light on interconnected biogeochemical processes in an aquifer system.</title>
        <authorList>
            <person name="Anantharaman K."/>
            <person name="Brown C.T."/>
            <person name="Hug L.A."/>
            <person name="Sharon I."/>
            <person name="Castelle C.J."/>
            <person name="Probst A.J."/>
            <person name="Thomas B.C."/>
            <person name="Singh A."/>
            <person name="Wilkins M.J."/>
            <person name="Karaoz U."/>
            <person name="Brodie E.L."/>
            <person name="Williams K.H."/>
            <person name="Hubbard S.S."/>
            <person name="Banfield J.F."/>
        </authorList>
    </citation>
    <scope>NUCLEOTIDE SEQUENCE [LARGE SCALE GENOMIC DNA]</scope>
</reference>
<dbReference type="Proteomes" id="UP000179001">
    <property type="component" value="Unassembled WGS sequence"/>
</dbReference>
<comment type="caution">
    <text evidence="2">The sequence shown here is derived from an EMBL/GenBank/DDBJ whole genome shotgun (WGS) entry which is preliminary data.</text>
</comment>
<evidence type="ECO:0000256" key="1">
    <source>
        <dbReference type="SAM" id="MobiDB-lite"/>
    </source>
</evidence>
<proteinExistence type="predicted"/>
<name>A0A1F5T331_9BACT</name>
<accession>A0A1F5T331</accession>
<evidence type="ECO:0000313" key="3">
    <source>
        <dbReference type="Proteomes" id="UP000179001"/>
    </source>
</evidence>
<dbReference type="STRING" id="1798002.A2478_01240"/>
<feature type="region of interest" description="Disordered" evidence="1">
    <location>
        <begin position="1"/>
        <end position="25"/>
    </location>
</feature>
<protein>
    <submittedName>
        <fullName evidence="2">Uncharacterized protein</fullName>
    </submittedName>
</protein>
<dbReference type="EMBL" id="MFGJ01000001">
    <property type="protein sequence ID" value="OGF33312.1"/>
    <property type="molecule type" value="Genomic_DNA"/>
</dbReference>